<name>A0A6N2W3X1_9FIRM</name>
<sequence length="52" mass="5777">MNQKKINSSKKLSAEILAGASLKMSKMAANSACCYIYHQPKMPAALKNMRKF</sequence>
<evidence type="ECO:0008006" key="2">
    <source>
        <dbReference type="Google" id="ProtNLM"/>
    </source>
</evidence>
<dbReference type="EMBL" id="CACRTG010000041">
    <property type="protein sequence ID" value="VYT35601.1"/>
    <property type="molecule type" value="Genomic_DNA"/>
</dbReference>
<dbReference type="InterPro" id="IPR009229">
    <property type="entry name" value="AgrD"/>
</dbReference>
<reference evidence="1" key="1">
    <citation type="submission" date="2019-11" db="EMBL/GenBank/DDBJ databases">
        <authorList>
            <person name="Feng L."/>
        </authorList>
    </citation>
    <scope>NUCLEOTIDE SEQUENCE</scope>
    <source>
        <strain evidence="1">CnexileLFYP112</strain>
    </source>
</reference>
<accession>A0A6N2W3X1</accession>
<dbReference type="AlphaFoldDB" id="A0A6N2W3X1"/>
<gene>
    <name evidence="1" type="ORF">CNLFYP112_03042</name>
</gene>
<dbReference type="NCBIfam" id="TIGR04223">
    <property type="entry name" value="quorum_AgrD"/>
    <property type="match status" value="1"/>
</dbReference>
<proteinExistence type="predicted"/>
<protein>
    <recommendedName>
        <fullName evidence="2">Cyclic lactone autoinducer peptide</fullName>
    </recommendedName>
</protein>
<evidence type="ECO:0000313" key="1">
    <source>
        <dbReference type="EMBL" id="VYT35601.1"/>
    </source>
</evidence>
<organism evidence="1">
    <name type="scientific">[Clostridium] nexile</name>
    <dbReference type="NCBI Taxonomy" id="29361"/>
    <lineage>
        <taxon>Bacteria</taxon>
        <taxon>Bacillati</taxon>
        <taxon>Bacillota</taxon>
        <taxon>Clostridia</taxon>
        <taxon>Lachnospirales</taxon>
        <taxon>Lachnospiraceae</taxon>
        <taxon>Tyzzerella</taxon>
    </lineage>
</organism>